<feature type="region of interest" description="Disordered" evidence="14">
    <location>
        <begin position="662"/>
        <end position="682"/>
    </location>
</feature>
<evidence type="ECO:0000256" key="10">
    <source>
        <dbReference type="ARBA" id="ARBA00038934"/>
    </source>
</evidence>
<feature type="compositionally biased region" description="Basic and acidic residues" evidence="14">
    <location>
        <begin position="1594"/>
        <end position="1614"/>
    </location>
</feature>
<feature type="compositionally biased region" description="Basic and acidic residues" evidence="14">
    <location>
        <begin position="1742"/>
        <end position="1751"/>
    </location>
</feature>
<dbReference type="GO" id="GO:0005737">
    <property type="term" value="C:cytoplasm"/>
    <property type="evidence" value="ECO:0007669"/>
    <property type="project" value="UniProtKB-SubCell"/>
</dbReference>
<dbReference type="GO" id="GO:0008466">
    <property type="term" value="F:glycogenin glucosyltransferase activity"/>
    <property type="evidence" value="ECO:0007669"/>
    <property type="project" value="UniProtKB-EC"/>
</dbReference>
<keyword evidence="7" id="KW-0325">Glycoprotein</keyword>
<feature type="compositionally biased region" description="Polar residues" evidence="14">
    <location>
        <begin position="1205"/>
        <end position="1220"/>
    </location>
</feature>
<feature type="region of interest" description="Disordered" evidence="14">
    <location>
        <begin position="1366"/>
        <end position="1686"/>
    </location>
</feature>
<evidence type="ECO:0000256" key="7">
    <source>
        <dbReference type="ARBA" id="ARBA00023180"/>
    </source>
</evidence>
<dbReference type="PANTHER" id="PTHR11183">
    <property type="entry name" value="GLYCOGENIN SUBFAMILY MEMBER"/>
    <property type="match status" value="1"/>
</dbReference>
<gene>
    <name evidence="15" type="ORF">RUM43_012340</name>
</gene>
<comment type="function">
    <text evidence="13">Self-glucosylating initiator of glycogen synthesis. It catalyzes the formation of a short alpha (1,4)-glucosyl chain covalently attached via a glucose 1-O-tyrosyl linkage to internal tyrosine residues and these chains act as primers for the elongation reaction catalyzed by glycogen synthase.</text>
</comment>
<evidence type="ECO:0000313" key="16">
    <source>
        <dbReference type="Proteomes" id="UP001372834"/>
    </source>
</evidence>
<comment type="subcellular location">
    <subcellularLocation>
        <location evidence="2">Cytoplasm</location>
    </subcellularLocation>
</comment>
<keyword evidence="3" id="KW-0963">Cytoplasm</keyword>
<dbReference type="GO" id="GO:0046872">
    <property type="term" value="F:metal ion binding"/>
    <property type="evidence" value="ECO:0007669"/>
    <property type="project" value="UniProtKB-KW"/>
</dbReference>
<feature type="compositionally biased region" description="Polar residues" evidence="14">
    <location>
        <begin position="1135"/>
        <end position="1168"/>
    </location>
</feature>
<evidence type="ECO:0000256" key="8">
    <source>
        <dbReference type="ARBA" id="ARBA00023211"/>
    </source>
</evidence>
<name>A0AAN8PTM8_POLSC</name>
<feature type="compositionally biased region" description="Basic and acidic residues" evidence="14">
    <location>
        <begin position="1494"/>
        <end position="1504"/>
    </location>
</feature>
<feature type="region of interest" description="Disordered" evidence="14">
    <location>
        <begin position="813"/>
        <end position="833"/>
    </location>
</feature>
<dbReference type="CDD" id="cd02537">
    <property type="entry name" value="GT8_Glycogenin"/>
    <property type="match status" value="1"/>
</dbReference>
<feature type="compositionally biased region" description="Basic residues" evidence="14">
    <location>
        <begin position="1546"/>
        <end position="1557"/>
    </location>
</feature>
<evidence type="ECO:0000256" key="6">
    <source>
        <dbReference type="ARBA" id="ARBA00023056"/>
    </source>
</evidence>
<feature type="compositionally biased region" description="Basic and acidic residues" evidence="14">
    <location>
        <begin position="1376"/>
        <end position="1387"/>
    </location>
</feature>
<feature type="compositionally biased region" description="Basic and acidic residues" evidence="14">
    <location>
        <begin position="1561"/>
        <end position="1582"/>
    </location>
</feature>
<comment type="catalytic activity">
    <reaction evidence="11">
        <text>[1,4-alpha-D-glucosyl](n)-L-tyrosyl-[glycogenin] + UDP-alpha-D-glucose = [1,4-alpha-D-glucosyl](n+1)-L-tyrosyl-[glycogenin] + UDP + H(+)</text>
        <dbReference type="Rhea" id="RHEA:56560"/>
        <dbReference type="Rhea" id="RHEA-COMP:14606"/>
        <dbReference type="Rhea" id="RHEA-COMP:14607"/>
        <dbReference type="ChEBI" id="CHEBI:15378"/>
        <dbReference type="ChEBI" id="CHEBI:58223"/>
        <dbReference type="ChEBI" id="CHEBI:58885"/>
        <dbReference type="ChEBI" id="CHEBI:140574"/>
        <dbReference type="EC" id="2.4.1.186"/>
    </reaction>
</comment>
<dbReference type="Pfam" id="PF01501">
    <property type="entry name" value="Glyco_transf_8"/>
    <property type="match status" value="1"/>
</dbReference>
<feature type="region of interest" description="Disordered" evidence="14">
    <location>
        <begin position="711"/>
        <end position="773"/>
    </location>
</feature>
<proteinExistence type="inferred from homology"/>
<feature type="compositionally biased region" description="Polar residues" evidence="14">
    <location>
        <begin position="1411"/>
        <end position="1423"/>
    </location>
</feature>
<evidence type="ECO:0000256" key="1">
    <source>
        <dbReference type="ARBA" id="ARBA00001936"/>
    </source>
</evidence>
<accession>A0AAN8PTM8</accession>
<feature type="compositionally biased region" description="Basic and acidic residues" evidence="14">
    <location>
        <begin position="1797"/>
        <end position="1807"/>
    </location>
</feature>
<dbReference type="InterPro" id="IPR050587">
    <property type="entry name" value="GNT1/Glycosyltrans_8"/>
</dbReference>
<dbReference type="EC" id="2.4.1.186" evidence="10"/>
<keyword evidence="4" id="KW-0808">Transferase</keyword>
<evidence type="ECO:0000256" key="2">
    <source>
        <dbReference type="ARBA" id="ARBA00004496"/>
    </source>
</evidence>
<keyword evidence="8" id="KW-0464">Manganese</keyword>
<dbReference type="InterPro" id="IPR002495">
    <property type="entry name" value="Glyco_trans_8"/>
</dbReference>
<dbReference type="SUPFAM" id="SSF53448">
    <property type="entry name" value="Nucleotide-diphospho-sugar transferases"/>
    <property type="match status" value="1"/>
</dbReference>
<dbReference type="InterPro" id="IPR029044">
    <property type="entry name" value="Nucleotide-diphossugar_trans"/>
</dbReference>
<sequence>MGGFAWVTLATNDSYSLGALVLAHSLRKSNTAHKLAVLITPAVSQPMREQLASVFDVIKVVDVVDSKDQAHLALMKRPELGVTFTKIHCWTLTEFDKCVFLDADTLVVRNCDELFEREEFSAAPDASWPDCFNSGVFVYKPSVETFSKLLQFAVEKGSFDGGDQGLLNEYFSGWATEDIKKHLPFVYNLTSIAVYSYIPAFKQYGSNTRIVHFIGTGKPWLQQLDPATRTITPNAGSEHLTPLLQKWWDLFCEKVHPQLNKELDFAKGLSPVHLEACSNTITACTDVPEMPPKVEPCTTYREENDFRQIGLPYQPFDVKSFTGELINEGFANYISDDSNNEICNVMSPPEEGIGVEDQNKSITQYIIQGVEETCANSHDDRQSVEQKISHYTEQVEEKKEVPKNAFDYNTFFPDDACVSHYLQQNVLQYQPFEDQNTNFNGSNIRTNETCNDVILSPNKSCDEGISSLPRFLTIPENDQRQMGNCTDGTDMPQSVEHGSTTMRNLTEEKFTQCTYNDIPHSSERTQMNNICKSESTLIESTSKSQEQLDGCVAPRNDSNGLPRSRSLTHLVFDALSIGTSALPCTTTWKNHFSNLGDPNRRYSMPKLRPLLPKQKSFHKSMSSLNPKVTLWTELHMSSDYKIPENLPSDNKGFVESHITEKRELRRSQSDANIPRKFGPLPHAFANERSVDSRTVTSKSEVRYSSYSPHFDMKSCKRQMGNRPKSVGDLSGRKESASSTANQKSNFTTKRKWKKLPGSGREKRKVLGRDGEDQNSIPLTKVDTVRKTDNLNEILKRLINYSKDYLHYFGENSGRVKGYSNSPHQKGGDGPTSRRKVEYKDAMVQTTCWGDSSCACIDTHTPRTSSYTEKKCQSNDDEVESSMRDTFQSLKNRNNSKSKEIVPYRDSRYWKLKFDKQCRNQVSNVVIPLPWKNEHQSTVESNCVETSNNNVVLECEKYCPNRNSSHGEEVVKYSSGDATSKSAAFSNTLGETLTYERFRKNTKSPLKSNTPNNFNETYTAELLTSNNSREKEPGIAGAIAKLRLDTGNEMESSGDSKSSAHEDYLRRQNWETGNIDYMGRDSFDNIWSKICHTLDQKVPEEMRKNLGALKSCSDVLAKVEPSKNQSGDVKNGSEVLANSTQQPVNTPTPCQAPPAQNKTKVAEQVQTPLDETPKSQDKKSEIEPVSPGALVQTPSQNVSPPPAATVVTSSADSKLPNQSPAQLPVSPVAQPQQELPSPDVKPNQTAEKALEKPPAACDQKSVPTGVAPNVILSAAPAAEAQEQVKPPHLSAIAPTQVVRITETPPTPIEKDVELNEFVEKQADVPKSEVEQPPLDQINQNTVPESPNQGTAMVPYCDVFQSIKCAQAPETQHSQHKRNVEEIIKHQGEAKSAQFPPIPLPQSPTEEKPEVSLSDSQHAPCNTVTPEAERALTEGQEMKTSGSGSLKDEGKAKKGMISKILEIVGVTPKQGEEATSSVFYDGENGAPKGDQQNLEKMLEKQVEQQAKEPAQAAAEGTPQEGDSVNAKVDTGNKANTVTEKESGNNNQRNHKNKRNKGKSPKPPTEKDDESNKKKQQEMQKKNEPSSKGSAPPPPANKDKSPKDKDENAENKPDENKSVVAQEGDTAVGGAMQATAGKEGRRKSPSPKLSLQGCGESTDKGSPLLGVDNTILETPPVTNQNFSKAETPEGKMLAGKVMAEIDQILDKAKTVVESKMENRKSAEKQVAGEVPEAEAADEVNALKLITDDDKKEGPRATQPDAKGSKQSKLPKPQQESKGGKRGPQKQPPPPSAPSGAVEIEELKVTSEEDRKKHKSQPAPNSKLSDQILKAIPPPRRKAISDSKPEAGAIPKKPSGEAGAEPAKAGGKQGGGKSDPVPPPRNRSKPPHEAPPKGKTKK</sequence>
<feature type="region of interest" description="Disordered" evidence="14">
    <location>
        <begin position="1322"/>
        <end position="1348"/>
    </location>
</feature>
<dbReference type="EMBL" id="JAWJWE010000040">
    <property type="protein sequence ID" value="KAK6619583.1"/>
    <property type="molecule type" value="Genomic_DNA"/>
</dbReference>
<evidence type="ECO:0000256" key="14">
    <source>
        <dbReference type="SAM" id="MobiDB-lite"/>
    </source>
</evidence>
<feature type="region of interest" description="Disordered" evidence="14">
    <location>
        <begin position="1713"/>
        <end position="1894"/>
    </location>
</feature>
<dbReference type="GO" id="GO:0005978">
    <property type="term" value="P:glycogen biosynthetic process"/>
    <property type="evidence" value="ECO:0007669"/>
    <property type="project" value="UniProtKB-KW"/>
</dbReference>
<reference evidence="15 16" key="1">
    <citation type="submission" date="2023-10" db="EMBL/GenBank/DDBJ databases">
        <title>Genomes of two closely related lineages of the louse Polyplax serrata with different host specificities.</title>
        <authorList>
            <person name="Martinu J."/>
            <person name="Tarabai H."/>
            <person name="Stefka J."/>
            <person name="Hypsa V."/>
        </authorList>
    </citation>
    <scope>NUCLEOTIDE SEQUENCE [LARGE SCALE GENOMIC DNA]</scope>
    <source>
        <strain evidence="15">HR10_N</strain>
    </source>
</reference>
<dbReference type="Gene3D" id="3.90.550.10">
    <property type="entry name" value="Spore Coat Polysaccharide Biosynthesis Protein SpsA, Chain A"/>
    <property type="match status" value="1"/>
</dbReference>
<organism evidence="15 16">
    <name type="scientific">Polyplax serrata</name>
    <name type="common">Common mouse louse</name>
    <dbReference type="NCBI Taxonomy" id="468196"/>
    <lineage>
        <taxon>Eukaryota</taxon>
        <taxon>Metazoa</taxon>
        <taxon>Ecdysozoa</taxon>
        <taxon>Arthropoda</taxon>
        <taxon>Hexapoda</taxon>
        <taxon>Insecta</taxon>
        <taxon>Pterygota</taxon>
        <taxon>Neoptera</taxon>
        <taxon>Paraneoptera</taxon>
        <taxon>Psocodea</taxon>
        <taxon>Troctomorpha</taxon>
        <taxon>Phthiraptera</taxon>
        <taxon>Anoplura</taxon>
        <taxon>Polyplacidae</taxon>
        <taxon>Polyplax</taxon>
    </lineage>
</organism>
<evidence type="ECO:0000256" key="5">
    <source>
        <dbReference type="ARBA" id="ARBA00022723"/>
    </source>
</evidence>
<comment type="caution">
    <text evidence="15">The sequence shown here is derived from an EMBL/GenBank/DDBJ whole genome shotgun (WGS) entry which is preliminary data.</text>
</comment>
<protein>
    <recommendedName>
        <fullName evidence="10">glycogenin glucosyltransferase</fullName>
        <ecNumber evidence="10">2.4.1.186</ecNumber>
    </recommendedName>
</protein>
<keyword evidence="5" id="KW-0479">Metal-binding</keyword>
<evidence type="ECO:0000256" key="11">
    <source>
        <dbReference type="ARBA" id="ARBA00050886"/>
    </source>
</evidence>
<evidence type="ECO:0000256" key="3">
    <source>
        <dbReference type="ARBA" id="ARBA00022490"/>
    </source>
</evidence>
<dbReference type="FunFam" id="3.90.550.10:FF:000092">
    <property type="entry name" value="Glycogenin 2"/>
    <property type="match status" value="1"/>
</dbReference>
<evidence type="ECO:0000256" key="9">
    <source>
        <dbReference type="ARBA" id="ARBA00038162"/>
    </source>
</evidence>
<comment type="similarity">
    <text evidence="9">Belongs to the glycosyltransferase 8 family. Glycogenin subfamily.</text>
</comment>
<evidence type="ECO:0000313" key="15">
    <source>
        <dbReference type="EMBL" id="KAK6619583.1"/>
    </source>
</evidence>
<feature type="compositionally biased region" description="Polar residues" evidence="14">
    <location>
        <begin position="736"/>
        <end position="747"/>
    </location>
</feature>
<feature type="compositionally biased region" description="Basic and acidic residues" evidence="14">
    <location>
        <begin position="1170"/>
        <end position="1181"/>
    </location>
</feature>
<evidence type="ECO:0000256" key="12">
    <source>
        <dbReference type="ARBA" id="ARBA00052293"/>
    </source>
</evidence>
<feature type="region of interest" description="Disordered" evidence="14">
    <location>
        <begin position="1119"/>
        <end position="1262"/>
    </location>
</feature>
<comment type="cofactor">
    <cofactor evidence="1">
        <name>Mn(2+)</name>
        <dbReference type="ChEBI" id="CHEBI:29035"/>
    </cofactor>
</comment>
<feature type="compositionally biased region" description="Low complexity" evidence="14">
    <location>
        <begin position="1852"/>
        <end position="1862"/>
    </location>
</feature>
<evidence type="ECO:0000256" key="4">
    <source>
        <dbReference type="ARBA" id="ARBA00022679"/>
    </source>
</evidence>
<comment type="catalytic activity">
    <reaction evidence="12">
        <text>L-tyrosyl-[glycogenin] + UDP-alpha-D-glucose = alpha-D-glucosyl-L-tyrosyl-[glycogenin] + UDP + H(+)</text>
        <dbReference type="Rhea" id="RHEA:23360"/>
        <dbReference type="Rhea" id="RHEA-COMP:14604"/>
        <dbReference type="Rhea" id="RHEA-COMP:14605"/>
        <dbReference type="ChEBI" id="CHEBI:15378"/>
        <dbReference type="ChEBI" id="CHEBI:46858"/>
        <dbReference type="ChEBI" id="CHEBI:58223"/>
        <dbReference type="ChEBI" id="CHEBI:58885"/>
        <dbReference type="ChEBI" id="CHEBI:140573"/>
        <dbReference type="EC" id="2.4.1.186"/>
    </reaction>
</comment>
<dbReference type="Proteomes" id="UP001372834">
    <property type="component" value="Unassembled WGS sequence"/>
</dbReference>
<feature type="compositionally biased region" description="Polar residues" evidence="14">
    <location>
        <begin position="1335"/>
        <end position="1348"/>
    </location>
</feature>
<keyword evidence="6" id="KW-0320">Glycogen biosynthesis</keyword>
<evidence type="ECO:0000256" key="13">
    <source>
        <dbReference type="ARBA" id="ARBA00057883"/>
    </source>
</evidence>